<organism evidence="8 9">
    <name type="scientific">Microbacterium mangrovi</name>
    <dbReference type="NCBI Taxonomy" id="1348253"/>
    <lineage>
        <taxon>Bacteria</taxon>
        <taxon>Bacillati</taxon>
        <taxon>Actinomycetota</taxon>
        <taxon>Actinomycetes</taxon>
        <taxon>Micrococcales</taxon>
        <taxon>Microbacteriaceae</taxon>
        <taxon>Microbacterium</taxon>
    </lineage>
</organism>
<dbReference type="GO" id="GO:0005524">
    <property type="term" value="F:ATP binding"/>
    <property type="evidence" value="ECO:0007669"/>
    <property type="project" value="UniProtKB-KW"/>
</dbReference>
<evidence type="ECO:0000256" key="1">
    <source>
        <dbReference type="ARBA" id="ARBA00010688"/>
    </source>
</evidence>
<evidence type="ECO:0000256" key="6">
    <source>
        <dbReference type="PIRNR" id="PIRNR000535"/>
    </source>
</evidence>
<comment type="similarity">
    <text evidence="1">Belongs to the carbohydrate kinase PfkB family.</text>
</comment>
<dbReference type="InterPro" id="IPR029056">
    <property type="entry name" value="Ribokinase-like"/>
</dbReference>
<dbReference type="PIRSF" id="PIRSF000535">
    <property type="entry name" value="1PFK/6PFK/LacC"/>
    <property type="match status" value="1"/>
</dbReference>
<sequence>MSAGGVLAITPNPAVDLTWHADRLVAGGSHRVAAARVRAGGKGVNVARVAHGRRMPVSVVTTAGGTAGDEFARDLAAGGIPHRLVPVAGETRRTVTIVDEASGDAMIFLEPGVALQPAEWRALRDAADAESADAAVLTVSGSLPPDSPPTAMADFAAIARRRGIPSIFDSSGAALLAAAAAGATVLKPNRAELREATGIADPVTAARSLLDGGTRLVVLSLGADGMMAVTPGPVVLHARLPEVLAGNPTGAGDAAVAALACALATGSDDPADLLRVAVAWSAAAVLEPVAGDISPRHAEFASRVVIRPLD</sequence>
<dbReference type="EMBL" id="JTDK01000019">
    <property type="protein sequence ID" value="KHK95739.1"/>
    <property type="molecule type" value="Genomic_DNA"/>
</dbReference>
<keyword evidence="9" id="KW-1185">Reference proteome</keyword>
<evidence type="ECO:0000313" key="9">
    <source>
        <dbReference type="Proteomes" id="UP000031030"/>
    </source>
</evidence>
<reference evidence="8 9" key="1">
    <citation type="submission" date="2014-11" db="EMBL/GenBank/DDBJ databases">
        <title>Genome sequence of Microbacterium mangrovi MUSC 115(T).</title>
        <authorList>
            <person name="Lee L.-H."/>
        </authorList>
    </citation>
    <scope>NUCLEOTIDE SEQUENCE [LARGE SCALE GENOMIC DNA]</scope>
    <source>
        <strain evidence="8 9">MUSC 115</strain>
    </source>
</reference>
<accession>A0A0B2A1U4</accession>
<evidence type="ECO:0000259" key="7">
    <source>
        <dbReference type="Pfam" id="PF00294"/>
    </source>
</evidence>
<keyword evidence="5" id="KW-0067">ATP-binding</keyword>
<keyword evidence="3" id="KW-0547">Nucleotide-binding</keyword>
<dbReference type="PANTHER" id="PTHR46566:SF5">
    <property type="entry name" value="1-PHOSPHOFRUCTOKINASE"/>
    <property type="match status" value="1"/>
</dbReference>
<dbReference type="SUPFAM" id="SSF53613">
    <property type="entry name" value="Ribokinase-like"/>
    <property type="match status" value="1"/>
</dbReference>
<gene>
    <name evidence="8" type="ORF">LK09_18070</name>
</gene>
<dbReference type="Proteomes" id="UP000031030">
    <property type="component" value="Unassembled WGS sequence"/>
</dbReference>
<evidence type="ECO:0000256" key="4">
    <source>
        <dbReference type="ARBA" id="ARBA00022777"/>
    </source>
</evidence>
<feature type="domain" description="Carbohydrate kinase PfkB" evidence="7">
    <location>
        <begin position="21"/>
        <end position="291"/>
    </location>
</feature>
<dbReference type="Gene3D" id="3.40.1190.20">
    <property type="match status" value="1"/>
</dbReference>
<keyword evidence="2 6" id="KW-0808">Transferase</keyword>
<name>A0A0B2A1U4_9MICO</name>
<protein>
    <submittedName>
        <fullName evidence="8">Ribokinase</fullName>
    </submittedName>
</protein>
<dbReference type="InterPro" id="IPR002173">
    <property type="entry name" value="Carboh/pur_kinase_PfkB_CS"/>
</dbReference>
<evidence type="ECO:0000256" key="3">
    <source>
        <dbReference type="ARBA" id="ARBA00022741"/>
    </source>
</evidence>
<dbReference type="PROSITE" id="PS00584">
    <property type="entry name" value="PFKB_KINASES_2"/>
    <property type="match status" value="1"/>
</dbReference>
<dbReference type="InterPro" id="IPR017583">
    <property type="entry name" value="Tagatose/fructose_Pkinase"/>
</dbReference>
<dbReference type="GO" id="GO:0008443">
    <property type="term" value="F:phosphofructokinase activity"/>
    <property type="evidence" value="ECO:0007669"/>
    <property type="project" value="TreeGrafter"/>
</dbReference>
<dbReference type="NCBIfam" id="TIGR03168">
    <property type="entry name" value="1-PFK"/>
    <property type="match status" value="1"/>
</dbReference>
<dbReference type="OrthoDB" id="9801219at2"/>
<keyword evidence="4 8" id="KW-0418">Kinase</keyword>
<comment type="caution">
    <text evidence="8">The sequence shown here is derived from an EMBL/GenBank/DDBJ whole genome shotgun (WGS) entry which is preliminary data.</text>
</comment>
<dbReference type="GO" id="GO:0005829">
    <property type="term" value="C:cytosol"/>
    <property type="evidence" value="ECO:0007669"/>
    <property type="project" value="TreeGrafter"/>
</dbReference>
<evidence type="ECO:0000256" key="5">
    <source>
        <dbReference type="ARBA" id="ARBA00022840"/>
    </source>
</evidence>
<dbReference type="PANTHER" id="PTHR46566">
    <property type="entry name" value="1-PHOSPHOFRUCTOKINASE-RELATED"/>
    <property type="match status" value="1"/>
</dbReference>
<dbReference type="AlphaFoldDB" id="A0A0B2A1U4"/>
<proteinExistence type="inferred from homology"/>
<dbReference type="STRING" id="1348253.LK09_18070"/>
<evidence type="ECO:0000256" key="2">
    <source>
        <dbReference type="ARBA" id="ARBA00022679"/>
    </source>
</evidence>
<dbReference type="RefSeq" id="WP_039402715.1">
    <property type="nucleotide sequence ID" value="NZ_JTDK01000019.1"/>
</dbReference>
<evidence type="ECO:0000313" key="8">
    <source>
        <dbReference type="EMBL" id="KHK95739.1"/>
    </source>
</evidence>
<dbReference type="Pfam" id="PF00294">
    <property type="entry name" value="PfkB"/>
    <property type="match status" value="1"/>
</dbReference>
<dbReference type="InterPro" id="IPR011611">
    <property type="entry name" value="PfkB_dom"/>
</dbReference>